<feature type="transmembrane region" description="Helical" evidence="5">
    <location>
        <begin position="30"/>
        <end position="47"/>
    </location>
</feature>
<dbReference type="GO" id="GO:0042773">
    <property type="term" value="P:ATP synthesis coupled electron transport"/>
    <property type="evidence" value="ECO:0007669"/>
    <property type="project" value="InterPro"/>
</dbReference>
<name>A0A286RBN5_9BACT</name>
<comment type="catalytic activity">
    <reaction evidence="5">
        <text>a quinone + NADH + 5 H(+)(in) = a quinol + NAD(+) + 4 H(+)(out)</text>
        <dbReference type="Rhea" id="RHEA:57888"/>
        <dbReference type="ChEBI" id="CHEBI:15378"/>
        <dbReference type="ChEBI" id="CHEBI:24646"/>
        <dbReference type="ChEBI" id="CHEBI:57540"/>
        <dbReference type="ChEBI" id="CHEBI:57945"/>
        <dbReference type="ChEBI" id="CHEBI:132124"/>
    </reaction>
</comment>
<evidence type="ECO:0000313" key="9">
    <source>
        <dbReference type="Proteomes" id="UP000215086"/>
    </source>
</evidence>
<feature type="domain" description="NADH:quinone oxidoreductase/Mrp antiporter transmembrane" evidence="7">
    <location>
        <begin position="108"/>
        <end position="401"/>
    </location>
</feature>
<dbReference type="EMBL" id="CP018477">
    <property type="protein sequence ID" value="ASV73384.1"/>
    <property type="molecule type" value="Genomic_DNA"/>
</dbReference>
<dbReference type="InterPro" id="IPR001750">
    <property type="entry name" value="ND/Mrp_TM"/>
</dbReference>
<dbReference type="Pfam" id="PF00361">
    <property type="entry name" value="Proton_antipo_M"/>
    <property type="match status" value="1"/>
</dbReference>
<reference evidence="8 9" key="1">
    <citation type="journal article" name="Front. Microbiol.">
        <title>Sugar Metabolism of the First Thermophilic Planctomycete Thermogutta terrifontis: Comparative Genomic and Transcriptomic Approaches.</title>
        <authorList>
            <person name="Elcheninov A.G."/>
            <person name="Menzel P."/>
            <person name="Gudbergsdottir S.R."/>
            <person name="Slesarev A.I."/>
            <person name="Kadnikov V.V."/>
            <person name="Krogh A."/>
            <person name="Bonch-Osmolovskaya E.A."/>
            <person name="Peng X."/>
            <person name="Kublanov I.V."/>
        </authorList>
    </citation>
    <scope>NUCLEOTIDE SEQUENCE [LARGE SCALE GENOMIC DNA]</scope>
    <source>
        <strain evidence="8 9">R1</strain>
    </source>
</reference>
<protein>
    <recommendedName>
        <fullName evidence="5">NADH-quinone oxidoreductase subunit N</fullName>
        <ecNumber evidence="5">7.1.1.-</ecNumber>
    </recommendedName>
    <alternativeName>
        <fullName evidence="5">NADH dehydrogenase I subunit N</fullName>
    </alternativeName>
    <alternativeName>
        <fullName evidence="5">NDH-1 subunit N</fullName>
    </alternativeName>
</protein>
<evidence type="ECO:0000256" key="2">
    <source>
        <dbReference type="ARBA" id="ARBA00022692"/>
    </source>
</evidence>
<feature type="transmembrane region" description="Helical" evidence="5">
    <location>
        <begin position="225"/>
        <end position="244"/>
    </location>
</feature>
<dbReference type="Proteomes" id="UP000215086">
    <property type="component" value="Chromosome"/>
</dbReference>
<evidence type="ECO:0000313" key="8">
    <source>
        <dbReference type="EMBL" id="ASV73384.1"/>
    </source>
</evidence>
<keyword evidence="5" id="KW-1003">Cell membrane</keyword>
<feature type="transmembrane region" description="Helical" evidence="5">
    <location>
        <begin position="364"/>
        <end position="381"/>
    </location>
</feature>
<feature type="transmembrane region" description="Helical" evidence="5">
    <location>
        <begin position="461"/>
        <end position="481"/>
    </location>
</feature>
<keyword evidence="5" id="KW-0520">NAD</keyword>
<feature type="transmembrane region" description="Helical" evidence="5">
    <location>
        <begin position="283"/>
        <end position="307"/>
    </location>
</feature>
<feature type="transmembrane region" description="Helical" evidence="5">
    <location>
        <begin position="413"/>
        <end position="441"/>
    </location>
</feature>
<keyword evidence="5 8" id="KW-0830">Ubiquinone</keyword>
<keyword evidence="2 5" id="KW-0812">Transmembrane</keyword>
<comment type="similarity">
    <text evidence="5">Belongs to the complex I subunit 2 family.</text>
</comment>
<dbReference type="GO" id="GO:0008137">
    <property type="term" value="F:NADH dehydrogenase (ubiquinone) activity"/>
    <property type="evidence" value="ECO:0007669"/>
    <property type="project" value="InterPro"/>
</dbReference>
<feature type="transmembrane region" description="Helical" evidence="5">
    <location>
        <begin position="6"/>
        <end position="23"/>
    </location>
</feature>
<feature type="transmembrane region" description="Helical" evidence="5">
    <location>
        <begin position="112"/>
        <end position="133"/>
    </location>
</feature>
<dbReference type="KEGG" id="ttf:THTE_0782"/>
<keyword evidence="9" id="KW-1185">Reference proteome</keyword>
<evidence type="ECO:0000256" key="6">
    <source>
        <dbReference type="RuleBase" id="RU000320"/>
    </source>
</evidence>
<accession>A0A286RBN5</accession>
<dbReference type="GO" id="GO:0048038">
    <property type="term" value="F:quinone binding"/>
    <property type="evidence" value="ECO:0007669"/>
    <property type="project" value="UniProtKB-KW"/>
</dbReference>
<feature type="transmembrane region" description="Helical" evidence="5">
    <location>
        <begin position="319"/>
        <end position="343"/>
    </location>
</feature>
<evidence type="ECO:0000256" key="1">
    <source>
        <dbReference type="ARBA" id="ARBA00004127"/>
    </source>
</evidence>
<organism evidence="8 9">
    <name type="scientific">Thermogutta terrifontis</name>
    <dbReference type="NCBI Taxonomy" id="1331910"/>
    <lineage>
        <taxon>Bacteria</taxon>
        <taxon>Pseudomonadati</taxon>
        <taxon>Planctomycetota</taxon>
        <taxon>Planctomycetia</taxon>
        <taxon>Pirellulales</taxon>
        <taxon>Thermoguttaceae</taxon>
        <taxon>Thermogutta</taxon>
    </lineage>
</organism>
<keyword evidence="5" id="KW-1278">Translocase</keyword>
<dbReference type="GO" id="GO:0005886">
    <property type="term" value="C:plasma membrane"/>
    <property type="evidence" value="ECO:0007669"/>
    <property type="project" value="UniProtKB-SubCell"/>
</dbReference>
<feature type="transmembrane region" description="Helical" evidence="5">
    <location>
        <begin position="256"/>
        <end position="276"/>
    </location>
</feature>
<keyword evidence="3 5" id="KW-1133">Transmembrane helix</keyword>
<keyword evidence="4 5" id="KW-0472">Membrane</keyword>
<comment type="function">
    <text evidence="5">NDH-1 shuttles electrons from NADH, via FMN and iron-sulfur (Fe-S) centers, to quinones in the respiratory chain. The immediate electron acceptor for the enzyme in this species is believed to be ubiquinone. Couples the redox reaction to proton translocation (for every two electrons transferred, four hydrogen ions are translocated across the cytoplasmic membrane), and thus conserves the redox energy in a proton gradient.</text>
</comment>
<sequence length="532" mass="56539">MTDWLPEIVLTIVAVLCLVLAPFQVRRSWFYALSLVGMVAGVTLFYLQQGFLVSSKDMLAVFGRGLAFSVGLILVLTASSTGQEGEHEGERLGSLLLGIVGLALVARAEDLVLLFVGLELISVASYILLYVDKEGPNYREAATKYFYLSVLSSAVFLYGLSFVYGLAGTLSLKGLMQAGAQGVFAGVIGAIPVVLVLTGIGFKIAAVPFHFYAPDVYQGTSHRNAALLSALPKAAGMLVLVRLLLEGMFGGPDRAWQVVLALSVLTMTLGNVLALWQTNLRRLLAYSSIAHAGYMLIGLTVAMTYATPQGHLWDGAAALLFYLIVYLLATLGAFAVLGMLRLGDQPVETLDDLRGLAYAPHMDLRLLAWSLAIFMLSLAGIPPLAGFWGKLAVFFSALDVGGVPGGGPARSRLVFLAVVGAVNAAIAAAYYLRVVGAMFFVTARGETAGQERQAVQLRQGAMPAMLAVALCLIMTVLIGIAPGRWIDHARRASPTLRGPQRSMKLATMEGKLLEMSGPAALPLSPVSQDVSE</sequence>
<feature type="transmembrane region" description="Helical" evidence="5">
    <location>
        <begin position="59"/>
        <end position="77"/>
    </location>
</feature>
<evidence type="ECO:0000256" key="4">
    <source>
        <dbReference type="ARBA" id="ARBA00023136"/>
    </source>
</evidence>
<gene>
    <name evidence="5" type="primary">nuoN</name>
    <name evidence="8" type="ORF">THTE_0782</name>
</gene>
<dbReference type="HAMAP" id="MF_00445">
    <property type="entry name" value="NDH1_NuoN_1"/>
    <property type="match status" value="1"/>
</dbReference>
<keyword evidence="5" id="KW-0813">Transport</keyword>
<evidence type="ECO:0000256" key="3">
    <source>
        <dbReference type="ARBA" id="ARBA00022989"/>
    </source>
</evidence>
<feature type="transmembrane region" description="Helical" evidence="5">
    <location>
        <begin position="89"/>
        <end position="106"/>
    </location>
</feature>
<comment type="subunit">
    <text evidence="5">NDH-1 is composed of 14 different subunits. Subunits NuoA, H, J, K, L, M, N constitute the membrane sector of the complex.</text>
</comment>
<dbReference type="GO" id="GO:0012505">
    <property type="term" value="C:endomembrane system"/>
    <property type="evidence" value="ECO:0007669"/>
    <property type="project" value="UniProtKB-SubCell"/>
</dbReference>
<evidence type="ECO:0000256" key="5">
    <source>
        <dbReference type="HAMAP-Rule" id="MF_00445"/>
    </source>
</evidence>
<evidence type="ECO:0000259" key="7">
    <source>
        <dbReference type="Pfam" id="PF00361"/>
    </source>
</evidence>
<dbReference type="PANTHER" id="PTHR22773">
    <property type="entry name" value="NADH DEHYDROGENASE"/>
    <property type="match status" value="1"/>
</dbReference>
<dbReference type="EC" id="7.1.1.-" evidence="5"/>
<dbReference type="InterPro" id="IPR010096">
    <property type="entry name" value="NADH-Q_OxRdtase_suN/2"/>
</dbReference>
<comment type="subcellular location">
    <subcellularLocation>
        <location evidence="5">Cell membrane</location>
        <topology evidence="5">Multi-pass membrane protein</topology>
    </subcellularLocation>
    <subcellularLocation>
        <location evidence="1">Endomembrane system</location>
        <topology evidence="1">Multi-pass membrane protein</topology>
    </subcellularLocation>
    <subcellularLocation>
        <location evidence="6">Membrane</location>
        <topology evidence="6">Multi-pass membrane protein</topology>
    </subcellularLocation>
</comment>
<keyword evidence="5" id="KW-0874">Quinone</keyword>
<proteinExistence type="inferred from homology"/>
<dbReference type="GO" id="GO:0050136">
    <property type="term" value="F:NADH dehydrogenase (quinone) (non-electrogenic) activity"/>
    <property type="evidence" value="ECO:0007669"/>
    <property type="project" value="UniProtKB-UniRule"/>
</dbReference>
<feature type="transmembrane region" description="Helical" evidence="5">
    <location>
        <begin position="145"/>
        <end position="167"/>
    </location>
</feature>
<dbReference type="AlphaFoldDB" id="A0A286RBN5"/>
<feature type="transmembrane region" description="Helical" evidence="5">
    <location>
        <begin position="187"/>
        <end position="213"/>
    </location>
</feature>